<reference evidence="3" key="1">
    <citation type="journal article" date="2019" name="Int. J. Syst. Evol. Microbiol.">
        <title>The Global Catalogue of Microorganisms (GCM) 10K type strain sequencing project: providing services to taxonomists for standard genome sequencing and annotation.</title>
        <authorList>
            <consortium name="The Broad Institute Genomics Platform"/>
            <consortium name="The Broad Institute Genome Sequencing Center for Infectious Disease"/>
            <person name="Wu L."/>
            <person name="Ma J."/>
        </authorList>
    </citation>
    <scope>NUCLEOTIDE SEQUENCE [LARGE SCALE GENOMIC DNA]</scope>
    <source>
        <strain evidence="3">JCM 17808</strain>
    </source>
</reference>
<comment type="caution">
    <text evidence="2">The sequence shown here is derived from an EMBL/GenBank/DDBJ whole genome shotgun (WGS) entry which is preliminary data.</text>
</comment>
<sequence length="431" mass="46482">MGIWESAEWVAAETSGISRRDRKTGSFRTYLPDTLVGMPLVLGREVDARVAEAEQAVRRLDRRAGADLAGVSRYLLRSEAIASSRIEGIAPNPRNVALAELGLSEDVSGISEQAQLVANNMTIVKSATTALVAAPMVQIDDVVSLQRALLPDAHRMHGVRTRQNWIGGSDHHPLDADFVPPAPQRVHGLLDDWVTYLNGAAHSPVIQAALVHAQFETIHPFADGNGRVGRALIHTVLARRGLTSGAVLPVSLVLSTLSGAYVAGLTAYRHAGAPGSSDAIEAVERWITTFADAVIEASTQALSFAEDLDDLRGQWNERLDGHRRREGRTRRLRSDSAVTLVLRDLPGSPVLTPATVQRIHDVTAAAAVKALDELEAAGILETRAIGKRRRAYIASEVLDLVAATERRLASTRFDTRLGPPVRPVPVRPPTP</sequence>
<dbReference type="RefSeq" id="WP_295689949.1">
    <property type="nucleotide sequence ID" value="NZ_BAABGL010000002.1"/>
</dbReference>
<evidence type="ECO:0000259" key="1">
    <source>
        <dbReference type="PROSITE" id="PS51459"/>
    </source>
</evidence>
<dbReference type="InterPro" id="IPR040198">
    <property type="entry name" value="Fido_containing"/>
</dbReference>
<dbReference type="Pfam" id="PF02661">
    <property type="entry name" value="Fic"/>
    <property type="match status" value="1"/>
</dbReference>
<dbReference type="PROSITE" id="PS51459">
    <property type="entry name" value="FIDO"/>
    <property type="match status" value="1"/>
</dbReference>
<feature type="domain" description="Fido" evidence="1">
    <location>
        <begin position="137"/>
        <end position="289"/>
    </location>
</feature>
<dbReference type="SUPFAM" id="SSF140931">
    <property type="entry name" value="Fic-like"/>
    <property type="match status" value="1"/>
</dbReference>
<evidence type="ECO:0000313" key="2">
    <source>
        <dbReference type="EMBL" id="GAA4383722.1"/>
    </source>
</evidence>
<gene>
    <name evidence="2" type="ORF">GCM10023167_03540</name>
</gene>
<accession>A0ABP8J2B7</accession>
<dbReference type="EMBL" id="BAABGL010000002">
    <property type="protein sequence ID" value="GAA4383722.1"/>
    <property type="molecule type" value="Genomic_DNA"/>
</dbReference>
<name>A0ABP8J2B7_9MICO</name>
<dbReference type="Proteomes" id="UP001500642">
    <property type="component" value="Unassembled WGS sequence"/>
</dbReference>
<evidence type="ECO:0000313" key="3">
    <source>
        <dbReference type="Proteomes" id="UP001500642"/>
    </source>
</evidence>
<protein>
    <submittedName>
        <fullName evidence="2">Fic family protein</fullName>
    </submittedName>
</protein>
<dbReference type="Gene3D" id="1.10.3290.10">
    <property type="entry name" value="Fido-like domain"/>
    <property type="match status" value="1"/>
</dbReference>
<dbReference type="PANTHER" id="PTHR13504:SF38">
    <property type="entry name" value="FIDO DOMAIN-CONTAINING PROTEIN"/>
    <property type="match status" value="1"/>
</dbReference>
<dbReference type="InterPro" id="IPR003812">
    <property type="entry name" value="Fido"/>
</dbReference>
<organism evidence="2 3">
    <name type="scientific">Brevibacterium pityocampae</name>
    <dbReference type="NCBI Taxonomy" id="506594"/>
    <lineage>
        <taxon>Bacteria</taxon>
        <taxon>Bacillati</taxon>
        <taxon>Actinomycetota</taxon>
        <taxon>Actinomycetes</taxon>
        <taxon>Micrococcales</taxon>
        <taxon>Brevibacteriaceae</taxon>
        <taxon>Brevibacterium</taxon>
    </lineage>
</organism>
<keyword evidence="3" id="KW-1185">Reference proteome</keyword>
<dbReference type="InterPro" id="IPR036597">
    <property type="entry name" value="Fido-like_dom_sf"/>
</dbReference>
<dbReference type="PANTHER" id="PTHR13504">
    <property type="entry name" value="FIDO DOMAIN-CONTAINING PROTEIN DDB_G0283145"/>
    <property type="match status" value="1"/>
</dbReference>
<proteinExistence type="predicted"/>